<dbReference type="EMBL" id="AQFT01000133">
    <property type="protein sequence ID" value="EMZ21396.1"/>
    <property type="molecule type" value="Genomic_DNA"/>
</dbReference>
<dbReference type="STRING" id="1235802.C823_04538"/>
<accession>N1ZZT1</accession>
<reference evidence="2 3" key="1">
    <citation type="journal article" date="2014" name="Genome Announc.">
        <title>Draft genome sequences of the altered schaedler flora, a defined bacterial community from gnotobiotic mice.</title>
        <authorList>
            <person name="Wannemuehler M.J."/>
            <person name="Overstreet A.M."/>
            <person name="Ward D.V."/>
            <person name="Phillips G.J."/>
        </authorList>
    </citation>
    <scope>NUCLEOTIDE SEQUENCE [LARGE SCALE GENOMIC DNA]</scope>
    <source>
        <strain evidence="2 3">ASF492</strain>
    </source>
</reference>
<dbReference type="AlphaFoldDB" id="N1ZZT1"/>
<dbReference type="Gene3D" id="4.10.520.10">
    <property type="entry name" value="IHF-like DNA-binding proteins"/>
    <property type="match status" value="1"/>
</dbReference>
<dbReference type="InterPro" id="IPR010992">
    <property type="entry name" value="IHF-like_DNA-bd_dom_sf"/>
</dbReference>
<proteinExistence type="inferred from homology"/>
<keyword evidence="3" id="KW-1185">Reference proteome</keyword>
<dbReference type="PATRIC" id="fig|1235802.3.peg.4827"/>
<evidence type="ECO:0000313" key="2">
    <source>
        <dbReference type="EMBL" id="EMZ21396.1"/>
    </source>
</evidence>
<dbReference type="Pfam" id="PF00216">
    <property type="entry name" value="Bac_DNA_binding"/>
    <property type="match status" value="1"/>
</dbReference>
<dbReference type="Proteomes" id="UP000012589">
    <property type="component" value="Unassembled WGS sequence"/>
</dbReference>
<dbReference type="SUPFAM" id="SSF47729">
    <property type="entry name" value="IHF-like DNA-binding proteins"/>
    <property type="match status" value="1"/>
</dbReference>
<name>N1ZZT1_9FIRM</name>
<sequence>MNKVELVKRIVEVSTEEVNQKQVNAVLTALESVVKDVVLADDDVTIPGVCKVKSKVVPERTGKIMMGDKKGETYVTPEHKEGSVKIVKSLKKVFE</sequence>
<comment type="caution">
    <text evidence="2">The sequence shown here is derived from an EMBL/GenBank/DDBJ whole genome shotgun (WGS) entry which is preliminary data.</text>
</comment>
<dbReference type="GO" id="GO:0030527">
    <property type="term" value="F:structural constituent of chromatin"/>
    <property type="evidence" value="ECO:0007669"/>
    <property type="project" value="InterPro"/>
</dbReference>
<dbReference type="SMART" id="SM00411">
    <property type="entry name" value="BHL"/>
    <property type="match status" value="1"/>
</dbReference>
<dbReference type="GO" id="GO:0003677">
    <property type="term" value="F:DNA binding"/>
    <property type="evidence" value="ECO:0007669"/>
    <property type="project" value="InterPro"/>
</dbReference>
<organism evidence="2 3">
    <name type="scientific">Eubacterium plexicaudatum ASF492</name>
    <dbReference type="NCBI Taxonomy" id="1235802"/>
    <lineage>
        <taxon>Bacteria</taxon>
        <taxon>Bacillati</taxon>
        <taxon>Bacillota</taxon>
        <taxon>Clostridia</taxon>
        <taxon>Eubacteriales</taxon>
        <taxon>Eubacteriaceae</taxon>
        <taxon>Eubacterium</taxon>
    </lineage>
</organism>
<evidence type="ECO:0008006" key="4">
    <source>
        <dbReference type="Google" id="ProtNLM"/>
    </source>
</evidence>
<comment type="similarity">
    <text evidence="1">Belongs to the bacterial histone-like protein family.</text>
</comment>
<dbReference type="OrthoDB" id="2050843at2"/>
<dbReference type="InterPro" id="IPR000119">
    <property type="entry name" value="Hist_DNA-bd"/>
</dbReference>
<protein>
    <recommendedName>
        <fullName evidence="4">DNA-binding protein HU-beta</fullName>
    </recommendedName>
</protein>
<dbReference type="HOGENOM" id="CLU_2368640_0_0_9"/>
<evidence type="ECO:0000256" key="1">
    <source>
        <dbReference type="RuleBase" id="RU003939"/>
    </source>
</evidence>
<gene>
    <name evidence="2" type="ORF">C823_04538</name>
</gene>
<evidence type="ECO:0000313" key="3">
    <source>
        <dbReference type="Proteomes" id="UP000012589"/>
    </source>
</evidence>